<dbReference type="AlphaFoldDB" id="A0A834IWA3"/>
<proteinExistence type="predicted"/>
<name>A0A834IWA3_RHYFE</name>
<evidence type="ECO:0000313" key="2">
    <source>
        <dbReference type="Proteomes" id="UP000625711"/>
    </source>
</evidence>
<gene>
    <name evidence="1" type="ORF">GWI33_006056</name>
</gene>
<organism evidence="1 2">
    <name type="scientific">Rhynchophorus ferrugineus</name>
    <name type="common">Red palm weevil</name>
    <name type="synonym">Curculio ferrugineus</name>
    <dbReference type="NCBI Taxonomy" id="354439"/>
    <lineage>
        <taxon>Eukaryota</taxon>
        <taxon>Metazoa</taxon>
        <taxon>Ecdysozoa</taxon>
        <taxon>Arthropoda</taxon>
        <taxon>Hexapoda</taxon>
        <taxon>Insecta</taxon>
        <taxon>Pterygota</taxon>
        <taxon>Neoptera</taxon>
        <taxon>Endopterygota</taxon>
        <taxon>Coleoptera</taxon>
        <taxon>Polyphaga</taxon>
        <taxon>Cucujiformia</taxon>
        <taxon>Curculionidae</taxon>
        <taxon>Dryophthorinae</taxon>
        <taxon>Rhynchophorus</taxon>
    </lineage>
</organism>
<comment type="caution">
    <text evidence="1">The sequence shown here is derived from an EMBL/GenBank/DDBJ whole genome shotgun (WGS) entry which is preliminary data.</text>
</comment>
<evidence type="ECO:0000313" key="1">
    <source>
        <dbReference type="EMBL" id="KAF7286327.1"/>
    </source>
</evidence>
<protein>
    <submittedName>
        <fullName evidence="1">Uncharacterized protein</fullName>
    </submittedName>
</protein>
<dbReference type="Proteomes" id="UP000625711">
    <property type="component" value="Unassembled WGS sequence"/>
</dbReference>
<keyword evidence="2" id="KW-1185">Reference proteome</keyword>
<accession>A0A834IWA3</accession>
<dbReference type="EMBL" id="JAACXV010000029">
    <property type="protein sequence ID" value="KAF7286327.1"/>
    <property type="molecule type" value="Genomic_DNA"/>
</dbReference>
<sequence>MEAARNVGWTSVTGSFTALPLLVRGGPGEKGRECVGGAPERPPPHRLRGGCVDLGMKSAEINGFLTLFTPCFY</sequence>
<reference evidence="1" key="1">
    <citation type="submission" date="2020-08" db="EMBL/GenBank/DDBJ databases">
        <title>Genome sequencing and assembly of the red palm weevil Rhynchophorus ferrugineus.</title>
        <authorList>
            <person name="Dias G.B."/>
            <person name="Bergman C.M."/>
            <person name="Manee M."/>
        </authorList>
    </citation>
    <scope>NUCLEOTIDE SEQUENCE</scope>
    <source>
        <strain evidence="1">AA-2017</strain>
        <tissue evidence="1">Whole larva</tissue>
    </source>
</reference>